<sequence length="406" mass="44434">MEGGSHGSSDGSAFKECFSLVWKNPYVLRLAFSAGIGGFLFGYDTGVISGALLYITDDFKSVDKSTILQETVVSMAIAGGIIGAAIGGWMNDQYGRRTVILITDFLFFIGVVVMATSPAPSLLIVGRVFVGLGIGMVSMTSPLYISETSLPKNRGALVNTIAFLITGGQFLSYLISLAFSKVPGTWRWMLGLTGFPALLQFILMFLLPESPCWLYRKAERMLRKIYSQSEVEGEIRELKESVEAEIKEKEGSENISLTKLLKTKTVRRGLYAGVGLQIFQQFVGLNTVMYYCPSIVQLAGFASNETALLFSLVTVQLNALGSIYLKASSPNCGFCASGTNKLFFGECLVANDTVKDLCHNEDGLWYTRGCPSRFGWLALIDLALYIIFFSLGMGPVPWLVNFEIYP</sequence>
<evidence type="ECO:0000256" key="1">
    <source>
        <dbReference type="ARBA" id="ARBA00004141"/>
    </source>
</evidence>
<dbReference type="PANTHER" id="PTHR48020">
    <property type="entry name" value="PROTON MYO-INOSITOL COTRANSPORTER"/>
    <property type="match status" value="1"/>
</dbReference>
<gene>
    <name evidence="11" type="ORF">CITCOLO1_LOCUS19994</name>
</gene>
<evidence type="ECO:0000256" key="4">
    <source>
        <dbReference type="ARBA" id="ARBA00022692"/>
    </source>
</evidence>
<feature type="transmembrane region" description="Helical" evidence="9">
    <location>
        <begin position="374"/>
        <end position="400"/>
    </location>
</feature>
<dbReference type="InterPro" id="IPR036259">
    <property type="entry name" value="MFS_trans_sf"/>
</dbReference>
<dbReference type="PRINTS" id="PR00171">
    <property type="entry name" value="SUGRTRNSPORT"/>
</dbReference>
<comment type="subcellular location">
    <subcellularLocation>
        <location evidence="1">Membrane</location>
        <topology evidence="1">Multi-pass membrane protein</topology>
    </subcellularLocation>
</comment>
<evidence type="ECO:0000256" key="2">
    <source>
        <dbReference type="ARBA" id="ARBA00010992"/>
    </source>
</evidence>
<feature type="transmembrane region" description="Helical" evidence="9">
    <location>
        <begin position="157"/>
        <end position="179"/>
    </location>
</feature>
<evidence type="ECO:0000256" key="5">
    <source>
        <dbReference type="ARBA" id="ARBA00022989"/>
    </source>
</evidence>
<keyword evidence="6 9" id="KW-0472">Membrane</keyword>
<comment type="similarity">
    <text evidence="2 7">Belongs to the major facilitator superfamily. Sugar transporter (TC 2.A.1.1) family.</text>
</comment>
<organism evidence="11 12">
    <name type="scientific">Citrullus colocynthis</name>
    <name type="common">colocynth</name>
    <dbReference type="NCBI Taxonomy" id="252529"/>
    <lineage>
        <taxon>Eukaryota</taxon>
        <taxon>Viridiplantae</taxon>
        <taxon>Streptophyta</taxon>
        <taxon>Embryophyta</taxon>
        <taxon>Tracheophyta</taxon>
        <taxon>Spermatophyta</taxon>
        <taxon>Magnoliopsida</taxon>
        <taxon>eudicotyledons</taxon>
        <taxon>Gunneridae</taxon>
        <taxon>Pentapetalae</taxon>
        <taxon>rosids</taxon>
        <taxon>fabids</taxon>
        <taxon>Cucurbitales</taxon>
        <taxon>Cucurbitaceae</taxon>
        <taxon>Benincaseae</taxon>
        <taxon>Citrullus</taxon>
    </lineage>
</organism>
<keyword evidence="12" id="KW-1185">Reference proteome</keyword>
<dbReference type="Pfam" id="PF00083">
    <property type="entry name" value="Sugar_tr"/>
    <property type="match status" value="1"/>
</dbReference>
<keyword evidence="8" id="KW-0175">Coiled coil</keyword>
<proteinExistence type="inferred from homology"/>
<keyword evidence="3 7" id="KW-0813">Transport</keyword>
<dbReference type="InterPro" id="IPR050814">
    <property type="entry name" value="Myo-inositol_Transporter"/>
</dbReference>
<feature type="transmembrane region" description="Helical" evidence="9">
    <location>
        <begin position="67"/>
        <end position="86"/>
    </location>
</feature>
<evidence type="ECO:0000256" key="6">
    <source>
        <dbReference type="ARBA" id="ARBA00023136"/>
    </source>
</evidence>
<evidence type="ECO:0000256" key="8">
    <source>
        <dbReference type="SAM" id="Coils"/>
    </source>
</evidence>
<evidence type="ECO:0000313" key="11">
    <source>
        <dbReference type="EMBL" id="CAK9327608.1"/>
    </source>
</evidence>
<dbReference type="InterPro" id="IPR005829">
    <property type="entry name" value="Sugar_transporter_CS"/>
</dbReference>
<evidence type="ECO:0000313" key="12">
    <source>
        <dbReference type="Proteomes" id="UP001642487"/>
    </source>
</evidence>
<protein>
    <recommendedName>
        <fullName evidence="10">Major facilitator superfamily (MFS) profile domain-containing protein</fullName>
    </recommendedName>
</protein>
<accession>A0ABP0Z6R4</accession>
<feature type="coiled-coil region" evidence="8">
    <location>
        <begin position="228"/>
        <end position="255"/>
    </location>
</feature>
<feature type="transmembrane region" description="Helical" evidence="9">
    <location>
        <begin position="122"/>
        <end position="145"/>
    </location>
</feature>
<keyword evidence="5 9" id="KW-1133">Transmembrane helix</keyword>
<evidence type="ECO:0000256" key="3">
    <source>
        <dbReference type="ARBA" id="ARBA00022448"/>
    </source>
</evidence>
<dbReference type="PROSITE" id="PS50850">
    <property type="entry name" value="MFS"/>
    <property type="match status" value="1"/>
</dbReference>
<dbReference type="SUPFAM" id="SSF103473">
    <property type="entry name" value="MFS general substrate transporter"/>
    <property type="match status" value="1"/>
</dbReference>
<dbReference type="Proteomes" id="UP001642487">
    <property type="component" value="Chromosome 8"/>
</dbReference>
<dbReference type="InterPro" id="IPR005828">
    <property type="entry name" value="MFS_sugar_transport-like"/>
</dbReference>
<evidence type="ECO:0000259" key="10">
    <source>
        <dbReference type="PROSITE" id="PS50850"/>
    </source>
</evidence>
<evidence type="ECO:0000256" key="7">
    <source>
        <dbReference type="RuleBase" id="RU003346"/>
    </source>
</evidence>
<feature type="transmembrane region" description="Helical" evidence="9">
    <location>
        <begin position="30"/>
        <end position="55"/>
    </location>
</feature>
<feature type="domain" description="Major facilitator superfamily (MFS) profile" evidence="10">
    <location>
        <begin position="30"/>
        <end position="406"/>
    </location>
</feature>
<dbReference type="PANTHER" id="PTHR48020:SF38">
    <property type="entry name" value="INOSITOL TRANSPORTER 2-RELATED"/>
    <property type="match status" value="1"/>
</dbReference>
<feature type="transmembrane region" description="Helical" evidence="9">
    <location>
        <begin position="185"/>
        <end position="207"/>
    </location>
</feature>
<evidence type="ECO:0000256" key="9">
    <source>
        <dbReference type="SAM" id="Phobius"/>
    </source>
</evidence>
<dbReference type="InterPro" id="IPR003663">
    <property type="entry name" value="Sugar/inositol_transpt"/>
</dbReference>
<name>A0ABP0Z6R4_9ROSI</name>
<dbReference type="Gene3D" id="1.20.1250.20">
    <property type="entry name" value="MFS general substrate transporter like domains"/>
    <property type="match status" value="1"/>
</dbReference>
<reference evidence="11 12" key="1">
    <citation type="submission" date="2024-03" db="EMBL/GenBank/DDBJ databases">
        <authorList>
            <person name="Gkanogiannis A."/>
            <person name="Becerra Lopez-Lavalle L."/>
        </authorList>
    </citation>
    <scope>NUCLEOTIDE SEQUENCE [LARGE SCALE GENOMIC DNA]</scope>
</reference>
<dbReference type="NCBIfam" id="TIGR00879">
    <property type="entry name" value="SP"/>
    <property type="match status" value="1"/>
</dbReference>
<feature type="transmembrane region" description="Helical" evidence="9">
    <location>
        <begin position="98"/>
        <end position="116"/>
    </location>
</feature>
<dbReference type="EMBL" id="OZ021742">
    <property type="protein sequence ID" value="CAK9327608.1"/>
    <property type="molecule type" value="Genomic_DNA"/>
</dbReference>
<keyword evidence="4 9" id="KW-0812">Transmembrane</keyword>
<dbReference type="InterPro" id="IPR020846">
    <property type="entry name" value="MFS_dom"/>
</dbReference>
<dbReference type="PROSITE" id="PS00217">
    <property type="entry name" value="SUGAR_TRANSPORT_2"/>
    <property type="match status" value="1"/>
</dbReference>